<dbReference type="Pfam" id="PF02133">
    <property type="entry name" value="Transp_cyt_pur"/>
    <property type="match status" value="1"/>
</dbReference>
<gene>
    <name evidence="10" type="ORF">GCM10010302_63450</name>
</gene>
<comment type="subcellular location">
    <subcellularLocation>
        <location evidence="1">Membrane</location>
        <topology evidence="1">Multi-pass membrane protein</topology>
    </subcellularLocation>
</comment>
<evidence type="ECO:0000256" key="6">
    <source>
        <dbReference type="ARBA" id="ARBA00023136"/>
    </source>
</evidence>
<proteinExistence type="inferred from homology"/>
<evidence type="ECO:0000256" key="2">
    <source>
        <dbReference type="ARBA" id="ARBA00008974"/>
    </source>
</evidence>
<keyword evidence="3 7" id="KW-0813">Transport</keyword>
<evidence type="ECO:0000256" key="1">
    <source>
        <dbReference type="ARBA" id="ARBA00004141"/>
    </source>
</evidence>
<feature type="transmembrane region" description="Helical" evidence="9">
    <location>
        <begin position="50"/>
        <end position="74"/>
    </location>
</feature>
<dbReference type="EMBL" id="BAAABV010000028">
    <property type="protein sequence ID" value="GAA0315666.1"/>
    <property type="molecule type" value="Genomic_DNA"/>
</dbReference>
<feature type="transmembrane region" description="Helical" evidence="9">
    <location>
        <begin position="80"/>
        <end position="105"/>
    </location>
</feature>
<keyword evidence="11" id="KW-1185">Reference proteome</keyword>
<dbReference type="InterPro" id="IPR001248">
    <property type="entry name" value="Pur-cyt_permease"/>
</dbReference>
<organism evidence="10 11">
    <name type="scientific">Streptomyces polychromogenes</name>
    <dbReference type="NCBI Taxonomy" id="67342"/>
    <lineage>
        <taxon>Bacteria</taxon>
        <taxon>Bacillati</taxon>
        <taxon>Actinomycetota</taxon>
        <taxon>Actinomycetes</taxon>
        <taxon>Kitasatosporales</taxon>
        <taxon>Streptomycetaceae</taxon>
        <taxon>Streptomyces</taxon>
    </lineage>
</organism>
<feature type="transmembrane region" description="Helical" evidence="9">
    <location>
        <begin position="448"/>
        <end position="471"/>
    </location>
</feature>
<name>A0ABP3FG71_9ACTN</name>
<evidence type="ECO:0000256" key="3">
    <source>
        <dbReference type="ARBA" id="ARBA00022448"/>
    </source>
</evidence>
<feature type="transmembrane region" description="Helical" evidence="9">
    <location>
        <begin position="345"/>
        <end position="367"/>
    </location>
</feature>
<protein>
    <submittedName>
        <fullName evidence="10">Cytosine permease</fullName>
    </submittedName>
</protein>
<dbReference type="Gene3D" id="1.10.4160.10">
    <property type="entry name" value="Hydantoin permease"/>
    <property type="match status" value="1"/>
</dbReference>
<feature type="transmembrane region" description="Helical" evidence="9">
    <location>
        <begin position="266"/>
        <end position="289"/>
    </location>
</feature>
<feature type="transmembrane region" description="Helical" evidence="9">
    <location>
        <begin position="373"/>
        <end position="394"/>
    </location>
</feature>
<dbReference type="InterPro" id="IPR026030">
    <property type="entry name" value="Pur-cyt_permease_Fcy2/21/22"/>
</dbReference>
<comment type="similarity">
    <text evidence="2 7">Belongs to the purine-cytosine permease (2.A.39) family.</text>
</comment>
<evidence type="ECO:0000256" key="4">
    <source>
        <dbReference type="ARBA" id="ARBA00022692"/>
    </source>
</evidence>
<feature type="transmembrane region" description="Helical" evidence="9">
    <location>
        <begin position="227"/>
        <end position="245"/>
    </location>
</feature>
<evidence type="ECO:0000313" key="10">
    <source>
        <dbReference type="EMBL" id="GAA0315666.1"/>
    </source>
</evidence>
<feature type="region of interest" description="Disordered" evidence="8">
    <location>
        <begin position="1"/>
        <end position="24"/>
    </location>
</feature>
<evidence type="ECO:0000256" key="8">
    <source>
        <dbReference type="SAM" id="MobiDB-lite"/>
    </source>
</evidence>
<feature type="transmembrane region" description="Helical" evidence="9">
    <location>
        <begin position="188"/>
        <end position="207"/>
    </location>
</feature>
<accession>A0ABP3FG71</accession>
<feature type="transmembrane region" description="Helical" evidence="9">
    <location>
        <begin position="414"/>
        <end position="436"/>
    </location>
</feature>
<keyword evidence="4 9" id="KW-0812">Transmembrane</keyword>
<comment type="caution">
    <text evidence="10">The sequence shown here is derived from an EMBL/GenBank/DDBJ whole genome shotgun (WGS) entry which is preliminary data.</text>
</comment>
<dbReference type="Proteomes" id="UP001501867">
    <property type="component" value="Unassembled WGS sequence"/>
</dbReference>
<evidence type="ECO:0000313" key="11">
    <source>
        <dbReference type="Proteomes" id="UP001501867"/>
    </source>
</evidence>
<feature type="transmembrane region" description="Helical" evidence="9">
    <location>
        <begin position="126"/>
        <end position="150"/>
    </location>
</feature>
<dbReference type="PANTHER" id="PTHR31806">
    <property type="entry name" value="PURINE-CYTOSINE PERMEASE FCY2-RELATED"/>
    <property type="match status" value="1"/>
</dbReference>
<evidence type="ECO:0000256" key="5">
    <source>
        <dbReference type="ARBA" id="ARBA00022989"/>
    </source>
</evidence>
<evidence type="ECO:0000256" key="7">
    <source>
        <dbReference type="PIRNR" id="PIRNR002744"/>
    </source>
</evidence>
<feature type="transmembrane region" description="Helical" evidence="9">
    <location>
        <begin position="309"/>
        <end position="333"/>
    </location>
</feature>
<dbReference type="PIRSF" id="PIRSF002744">
    <property type="entry name" value="Pur-cyt_permease"/>
    <property type="match status" value="1"/>
</dbReference>
<reference evidence="11" key="1">
    <citation type="journal article" date="2019" name="Int. J. Syst. Evol. Microbiol.">
        <title>The Global Catalogue of Microorganisms (GCM) 10K type strain sequencing project: providing services to taxonomists for standard genome sequencing and annotation.</title>
        <authorList>
            <consortium name="The Broad Institute Genomics Platform"/>
            <consortium name="The Broad Institute Genome Sequencing Center for Infectious Disease"/>
            <person name="Wu L."/>
            <person name="Ma J."/>
        </authorList>
    </citation>
    <scope>NUCLEOTIDE SEQUENCE [LARGE SCALE GENOMIC DNA]</scope>
    <source>
        <strain evidence="11">JCM 4505</strain>
    </source>
</reference>
<dbReference type="RefSeq" id="WP_344166858.1">
    <property type="nucleotide sequence ID" value="NZ_BAAABV010000028.1"/>
</dbReference>
<keyword evidence="6 7" id="KW-0472">Membrane</keyword>
<sequence length="485" mass="49802">MASTNPDPQPLRGAAPEPARPAPERAGRIEAHGIDLIPESERHGRPRDLFAVWAAANVNYLSLVIGGALVLMGLSLGQAVAVLVAGNLFWLLTGLLATSGPAAGAPSEVITRALYGVLGNRVNNAVGGWLVSVCYFALNLAAAATAAFALVEEAGITANTGVKVAVILLIAVLTLAISVYGHAMIMKLYLPITLVLTAVFAVVAVAVARHADLSHHPAQPLTGTALWAALIAGTTLTASGPLSYTTSADFSRYLPRTASRWAVTGWTALGAFLPSVLVSALGALAATAVDMTDPQNALQAILPGWFNPVFLLALVLGTIAVNALTAYSAGLALQAVGLRIRRSVSVLFDGTAAVALTLYGLFVSRFLDTVSNALQVIVVLIGPLTAVYATDVLLRRGRYDGAALRDESPGGPFWYTRGFNLAGALALLAGVAAAALCVDTLYTGPVAAALGGVDLSLPAGMLVSAALYAALMRTDGAVRAARRGD</sequence>
<dbReference type="PANTHER" id="PTHR31806:SF1">
    <property type="entry name" value="PURINE-CYTOSINE PERMEASE FCY2-RELATED"/>
    <property type="match status" value="1"/>
</dbReference>
<keyword evidence="5 9" id="KW-1133">Transmembrane helix</keyword>
<feature type="transmembrane region" description="Helical" evidence="9">
    <location>
        <begin position="162"/>
        <end position="181"/>
    </location>
</feature>
<evidence type="ECO:0000256" key="9">
    <source>
        <dbReference type="SAM" id="Phobius"/>
    </source>
</evidence>